<accession>A0ABN1FPZ9</accession>
<keyword evidence="1" id="KW-0472">Membrane</keyword>
<evidence type="ECO:0000313" key="2">
    <source>
        <dbReference type="EMBL" id="GAA0595354.1"/>
    </source>
</evidence>
<comment type="caution">
    <text evidence="2">The sequence shown here is derived from an EMBL/GenBank/DDBJ whole genome shotgun (WGS) entry which is preliminary data.</text>
</comment>
<gene>
    <name evidence="2" type="ORF">GCM10009416_37120</name>
</gene>
<keyword evidence="1" id="KW-0812">Transmembrane</keyword>
<reference evidence="2 3" key="1">
    <citation type="journal article" date="2019" name="Int. J. Syst. Evol. Microbiol.">
        <title>The Global Catalogue of Microorganisms (GCM) 10K type strain sequencing project: providing services to taxonomists for standard genome sequencing and annotation.</title>
        <authorList>
            <consortium name="The Broad Institute Genomics Platform"/>
            <consortium name="The Broad Institute Genome Sequencing Center for Infectious Disease"/>
            <person name="Wu L."/>
            <person name="Ma J."/>
        </authorList>
    </citation>
    <scope>NUCLEOTIDE SEQUENCE [LARGE SCALE GENOMIC DNA]</scope>
    <source>
        <strain evidence="2 3">JCM 9933</strain>
    </source>
</reference>
<evidence type="ECO:0000256" key="1">
    <source>
        <dbReference type="SAM" id="Phobius"/>
    </source>
</evidence>
<dbReference type="EMBL" id="BAAAFZ010000060">
    <property type="protein sequence ID" value="GAA0595354.1"/>
    <property type="molecule type" value="Genomic_DNA"/>
</dbReference>
<sequence>MEFAMQIEPTWWISVIEVPVVAALFRMIYMLKQDIQNRIDRGDTRDSEAVARTRDELAEFKLEVARTYVPLSLIRDVDQRLSAHLLRIEGKLEGLRRTDHPQDQRNYGRRAEDRA</sequence>
<proteinExistence type="predicted"/>
<dbReference type="RefSeq" id="WP_343896881.1">
    <property type="nucleotide sequence ID" value="NZ_BAAAFZ010000060.1"/>
</dbReference>
<name>A0ABN1FPZ9_9PROT</name>
<feature type="transmembrane region" description="Helical" evidence="1">
    <location>
        <begin position="12"/>
        <end position="31"/>
    </location>
</feature>
<keyword evidence="1" id="KW-1133">Transmembrane helix</keyword>
<evidence type="ECO:0000313" key="3">
    <source>
        <dbReference type="Proteomes" id="UP001501588"/>
    </source>
</evidence>
<keyword evidence="3" id="KW-1185">Reference proteome</keyword>
<dbReference type="Proteomes" id="UP001501588">
    <property type="component" value="Unassembled WGS sequence"/>
</dbReference>
<protein>
    <submittedName>
        <fullName evidence="2">Uncharacterized protein</fullName>
    </submittedName>
</protein>
<organism evidence="2 3">
    <name type="scientific">Craurococcus roseus</name>
    <dbReference type="NCBI Taxonomy" id="77585"/>
    <lineage>
        <taxon>Bacteria</taxon>
        <taxon>Pseudomonadati</taxon>
        <taxon>Pseudomonadota</taxon>
        <taxon>Alphaproteobacteria</taxon>
        <taxon>Acetobacterales</taxon>
        <taxon>Acetobacteraceae</taxon>
        <taxon>Craurococcus</taxon>
    </lineage>
</organism>